<name>A0A852XGN3_9MICO</name>
<dbReference type="AlphaFoldDB" id="A0A852XGN3"/>
<gene>
    <name evidence="2" type="ORF">BJY28_002174</name>
</gene>
<reference evidence="2 3" key="1">
    <citation type="submission" date="2020-07" db="EMBL/GenBank/DDBJ databases">
        <title>Sequencing the genomes of 1000 actinobacteria strains.</title>
        <authorList>
            <person name="Klenk H.-P."/>
        </authorList>
    </citation>
    <scope>NUCLEOTIDE SEQUENCE [LARGE SCALE GENOMIC DNA]</scope>
    <source>
        <strain evidence="2 3">DSM 24723</strain>
    </source>
</reference>
<dbReference type="EMBL" id="JACBZX010000001">
    <property type="protein sequence ID" value="NYG37705.1"/>
    <property type="molecule type" value="Genomic_DNA"/>
</dbReference>
<keyword evidence="1" id="KW-0472">Membrane</keyword>
<feature type="transmembrane region" description="Helical" evidence="1">
    <location>
        <begin position="40"/>
        <end position="66"/>
    </location>
</feature>
<dbReference type="Proteomes" id="UP000592181">
    <property type="component" value="Unassembled WGS sequence"/>
</dbReference>
<evidence type="ECO:0000313" key="2">
    <source>
        <dbReference type="EMBL" id="NYG37705.1"/>
    </source>
</evidence>
<proteinExistence type="predicted"/>
<sequence length="88" mass="9624">MQPRKEPLLSLLISFLVPGVGSMINGDVSAGVGILVGYGLSIVFMVCFSWFFFIGFLALPVMLGFWGYGMYDAYQGAVRANQRAGYPF</sequence>
<accession>A0A852XGN3</accession>
<keyword evidence="1" id="KW-0812">Transmembrane</keyword>
<keyword evidence="3" id="KW-1185">Reference proteome</keyword>
<dbReference type="RefSeq" id="WP_179463035.1">
    <property type="nucleotide sequence ID" value="NZ_JACBZX010000001.1"/>
</dbReference>
<keyword evidence="1" id="KW-1133">Transmembrane helix</keyword>
<organism evidence="2 3">
    <name type="scientific">Janibacter alkaliphilus</name>
    <dbReference type="NCBI Taxonomy" id="1069963"/>
    <lineage>
        <taxon>Bacteria</taxon>
        <taxon>Bacillati</taxon>
        <taxon>Actinomycetota</taxon>
        <taxon>Actinomycetes</taxon>
        <taxon>Micrococcales</taxon>
        <taxon>Intrasporangiaceae</taxon>
        <taxon>Janibacter</taxon>
    </lineage>
</organism>
<evidence type="ECO:0000256" key="1">
    <source>
        <dbReference type="SAM" id="Phobius"/>
    </source>
</evidence>
<comment type="caution">
    <text evidence="2">The sequence shown here is derived from an EMBL/GenBank/DDBJ whole genome shotgun (WGS) entry which is preliminary data.</text>
</comment>
<protein>
    <submittedName>
        <fullName evidence="2">TM2 domain-containing membrane protein YozV</fullName>
    </submittedName>
</protein>
<evidence type="ECO:0000313" key="3">
    <source>
        <dbReference type="Proteomes" id="UP000592181"/>
    </source>
</evidence>